<organism evidence="4 5">
    <name type="scientific">Chloropicon primus</name>
    <dbReference type="NCBI Taxonomy" id="1764295"/>
    <lineage>
        <taxon>Eukaryota</taxon>
        <taxon>Viridiplantae</taxon>
        <taxon>Chlorophyta</taxon>
        <taxon>Chloropicophyceae</taxon>
        <taxon>Chloropicales</taxon>
        <taxon>Chloropicaceae</taxon>
        <taxon>Chloropicon</taxon>
    </lineage>
</organism>
<protein>
    <submittedName>
        <fullName evidence="4">Uncharacterized protein</fullName>
    </submittedName>
</protein>
<keyword evidence="5" id="KW-1185">Reference proteome</keyword>
<gene>
    <name evidence="4" type="ORF">A3770_06p43090</name>
    <name evidence="3" type="ORF">CPRI1469_LOCUS4499</name>
</gene>
<name>A0A5B8MNC1_9CHLO</name>
<evidence type="ECO:0000313" key="5">
    <source>
        <dbReference type="Proteomes" id="UP000316726"/>
    </source>
</evidence>
<dbReference type="Proteomes" id="UP000316726">
    <property type="component" value="Chromosome 6"/>
</dbReference>
<dbReference type="AlphaFoldDB" id="A0A5B8MNC1"/>
<sequence>MLLGLALYRIRKRKEGEMKGREGSDDGKGAESYREEHARCYEEGPFAFKCSTSCHELDRAGEKLERMSDNNKTERKEKGPARGFRFPYRLAICAGGYLLRLVNKHGVRLVKGGHPEEDAGTECPPLVGGAAPLEESAENAPAEESSATITLGHFVEPGRDSTKATCFTVQQIEQILAKERKNREDVLEFTMEQSALRSKEKEDLRDAIRSRDREIEQNSEVVDRLLTSISECLGISFSDLTGGTKLDSCSKQSTSESTTSPDSTLTPKFLIKESTPDIWRMKHEMIIEKIMEMAQVLEQKTGQCSAAPALGPQTQSGASYPKRKEYSNDGNFSSFLKSFRVEQFEFFTEMKDKESQLQEYSKFVSKWHKDISEMKERQAKHYQCELDSLVEQQQQMCEEHEEQVSRLIEDHAEEVHEIRAHHQAQLAEKEGEIQLLTREFERQSDRLQQEMFRMEDKVQNTVNVAMEMERDINLVWNKNRVQRAKHKAEKKELEARLKDAMEVNEKLAARLGDLQNERTKNQAELSYFLQELSTLSTSDRLPSFDSRDSYALVGRSKEGLWSGTSSLDVSAIKRSLFQEDSVEIPSLELLQKVSVSDRYEDSQ</sequence>
<keyword evidence="1" id="KW-0175">Coiled coil</keyword>
<dbReference type="EMBL" id="CP031039">
    <property type="protein sequence ID" value="QDZ21791.1"/>
    <property type="molecule type" value="Genomic_DNA"/>
</dbReference>
<feature type="coiled-coil region" evidence="1">
    <location>
        <begin position="372"/>
        <end position="457"/>
    </location>
</feature>
<feature type="compositionally biased region" description="Low complexity" evidence="2">
    <location>
        <begin position="253"/>
        <end position="266"/>
    </location>
</feature>
<evidence type="ECO:0000313" key="4">
    <source>
        <dbReference type="EMBL" id="QDZ21791.1"/>
    </source>
</evidence>
<dbReference type="EMBL" id="HBHL01007014">
    <property type="protein sequence ID" value="CAD9715644.1"/>
    <property type="molecule type" value="Transcribed_RNA"/>
</dbReference>
<reference evidence="4 5" key="1">
    <citation type="submission" date="2018-07" db="EMBL/GenBank/DDBJ databases">
        <title>The complete nuclear genome of the prasinophyte Chloropicon primus (CCMP1205).</title>
        <authorList>
            <person name="Pombert J.-F."/>
            <person name="Otis C."/>
            <person name="Turmel M."/>
            <person name="Lemieux C."/>
        </authorList>
    </citation>
    <scope>NUCLEOTIDE SEQUENCE [LARGE SCALE GENOMIC DNA]</scope>
    <source>
        <strain evidence="4 5">CCMP1205</strain>
    </source>
</reference>
<feature type="region of interest" description="Disordered" evidence="2">
    <location>
        <begin position="246"/>
        <end position="267"/>
    </location>
</feature>
<evidence type="ECO:0000256" key="2">
    <source>
        <dbReference type="SAM" id="MobiDB-lite"/>
    </source>
</evidence>
<evidence type="ECO:0000313" key="3">
    <source>
        <dbReference type="EMBL" id="CAD9715644.1"/>
    </source>
</evidence>
<proteinExistence type="predicted"/>
<reference evidence="3" key="2">
    <citation type="submission" date="2021-01" db="EMBL/GenBank/DDBJ databases">
        <authorList>
            <person name="Corre E."/>
            <person name="Pelletier E."/>
            <person name="Niang G."/>
            <person name="Scheremetjew M."/>
            <person name="Finn R."/>
            <person name="Kale V."/>
            <person name="Holt S."/>
            <person name="Cochrane G."/>
            <person name="Meng A."/>
            <person name="Brown T."/>
            <person name="Cohen L."/>
        </authorList>
    </citation>
    <scope>NUCLEOTIDE SEQUENCE</scope>
    <source>
        <strain evidence="3">CCMP1205</strain>
    </source>
</reference>
<feature type="coiled-coil region" evidence="1">
    <location>
        <begin position="483"/>
        <end position="524"/>
    </location>
</feature>
<accession>A0A5B8MNC1</accession>
<evidence type="ECO:0000256" key="1">
    <source>
        <dbReference type="SAM" id="Coils"/>
    </source>
</evidence>